<dbReference type="Pfam" id="PF01863">
    <property type="entry name" value="YgjP-like"/>
    <property type="match status" value="1"/>
</dbReference>
<dbReference type="CDD" id="cd07344">
    <property type="entry name" value="M48_yhfN_like"/>
    <property type="match status" value="1"/>
</dbReference>
<keyword evidence="3" id="KW-1185">Reference proteome</keyword>
<dbReference type="EMBL" id="JACHFH010000002">
    <property type="protein sequence ID" value="MBB5335135.1"/>
    <property type="molecule type" value="Genomic_DNA"/>
</dbReference>
<dbReference type="PANTHER" id="PTHR30399:SF1">
    <property type="entry name" value="UTP PYROPHOSPHATASE"/>
    <property type="match status" value="1"/>
</dbReference>
<comment type="caution">
    <text evidence="2">The sequence shown here is derived from an EMBL/GenBank/DDBJ whole genome shotgun (WGS) entry which is preliminary data.</text>
</comment>
<feature type="domain" description="YgjP-like metallopeptidase" evidence="1">
    <location>
        <begin position="21"/>
        <end position="224"/>
    </location>
</feature>
<dbReference type="InterPro" id="IPR002725">
    <property type="entry name" value="YgjP-like_metallopeptidase"/>
</dbReference>
<reference evidence="2 3" key="1">
    <citation type="submission" date="2020-08" db="EMBL/GenBank/DDBJ databases">
        <title>Genomic Encyclopedia of Type Strains, Phase IV (KMG-IV): sequencing the most valuable type-strain genomes for metagenomic binning, comparative biology and taxonomic classification.</title>
        <authorList>
            <person name="Goeker M."/>
        </authorList>
    </citation>
    <scope>NUCLEOTIDE SEQUENCE [LARGE SCALE GENOMIC DNA]</scope>
    <source>
        <strain evidence="2 3">DSM 24661</strain>
    </source>
</reference>
<gene>
    <name evidence="2" type="ORF">HNR32_000249</name>
</gene>
<sequence length="234" mass="27660">MPNIQLGNTCFDYIQQKQKRKTITIALKNAGQILIKTPHNISAKEACDILQRYADWIKEKNQAYEKLSQQAPINDNYILYRGRKINISRIFSPTYPAVQLIDDHINIYYPSSLLLPLAEIFLPWYKMQARLYLTERTIFWAEKLQVNPANISVKDQKSRWGSCSSLKNLNYNWRIMMAPDNIIDYLIVHELSHLKEMNHSVKFWSIVAQYDPSYKKHRLWLKHNGDLLLHVLRN</sequence>
<organism evidence="2 3">
    <name type="scientific">Pectinatus brassicae</name>
    <dbReference type="NCBI Taxonomy" id="862415"/>
    <lineage>
        <taxon>Bacteria</taxon>
        <taxon>Bacillati</taxon>
        <taxon>Bacillota</taxon>
        <taxon>Negativicutes</taxon>
        <taxon>Selenomonadales</taxon>
        <taxon>Selenomonadaceae</taxon>
        <taxon>Pectinatus</taxon>
    </lineage>
</organism>
<name>A0A840URG0_9FIRM</name>
<dbReference type="InterPro" id="IPR053136">
    <property type="entry name" value="UTP_pyrophosphatase-like"/>
</dbReference>
<dbReference type="AlphaFoldDB" id="A0A840URG0"/>
<evidence type="ECO:0000313" key="2">
    <source>
        <dbReference type="EMBL" id="MBB5335135.1"/>
    </source>
</evidence>
<dbReference type="Proteomes" id="UP000559117">
    <property type="component" value="Unassembled WGS sequence"/>
</dbReference>
<protein>
    <recommendedName>
        <fullName evidence="1">YgjP-like metallopeptidase domain-containing protein</fullName>
    </recommendedName>
</protein>
<accession>A0A840URG0</accession>
<dbReference type="PANTHER" id="PTHR30399">
    <property type="entry name" value="UNCHARACTERIZED PROTEIN YGJP"/>
    <property type="match status" value="1"/>
</dbReference>
<dbReference type="RefSeq" id="WP_183858958.1">
    <property type="nucleotide sequence ID" value="NZ_JACHFH010000002.1"/>
</dbReference>
<dbReference type="Gene3D" id="3.30.2010.10">
    <property type="entry name" value="Metalloproteases ('zincins'), catalytic domain"/>
    <property type="match status" value="1"/>
</dbReference>
<evidence type="ECO:0000259" key="1">
    <source>
        <dbReference type="Pfam" id="PF01863"/>
    </source>
</evidence>
<proteinExistence type="predicted"/>
<evidence type="ECO:0000313" key="3">
    <source>
        <dbReference type="Proteomes" id="UP000559117"/>
    </source>
</evidence>